<gene>
    <name evidence="1" type="ORF">PBRASI_LOCUS8966</name>
</gene>
<proteinExistence type="predicted"/>
<comment type="caution">
    <text evidence="1">The sequence shown here is derived from an EMBL/GenBank/DDBJ whole genome shotgun (WGS) entry which is preliminary data.</text>
</comment>
<dbReference type="AlphaFoldDB" id="A0A9N9D829"/>
<accession>A0A9N9D829</accession>
<sequence length="123" mass="14063">MGNVWVKDHHVRQAVLELMSAIYLQYPVAIILTDLGKHWQFFWLQQSKVITCIFSLKQAKTVIEQIVREASQIATGEGALETRTIMKKPNTKVDLMQLLPEGDVAQMQDVFDVMTSEEVLNVF</sequence>
<dbReference type="EMBL" id="CAJVPI010001762">
    <property type="protein sequence ID" value="CAG8625712.1"/>
    <property type="molecule type" value="Genomic_DNA"/>
</dbReference>
<evidence type="ECO:0000313" key="1">
    <source>
        <dbReference type="EMBL" id="CAG8625712.1"/>
    </source>
</evidence>
<name>A0A9N9D829_9GLOM</name>
<organism evidence="1 2">
    <name type="scientific">Paraglomus brasilianum</name>
    <dbReference type="NCBI Taxonomy" id="144538"/>
    <lineage>
        <taxon>Eukaryota</taxon>
        <taxon>Fungi</taxon>
        <taxon>Fungi incertae sedis</taxon>
        <taxon>Mucoromycota</taxon>
        <taxon>Glomeromycotina</taxon>
        <taxon>Glomeromycetes</taxon>
        <taxon>Paraglomerales</taxon>
        <taxon>Paraglomeraceae</taxon>
        <taxon>Paraglomus</taxon>
    </lineage>
</organism>
<dbReference type="Proteomes" id="UP000789739">
    <property type="component" value="Unassembled WGS sequence"/>
</dbReference>
<keyword evidence="2" id="KW-1185">Reference proteome</keyword>
<protein>
    <submittedName>
        <fullName evidence="1">1035_t:CDS:1</fullName>
    </submittedName>
</protein>
<reference evidence="1" key="1">
    <citation type="submission" date="2021-06" db="EMBL/GenBank/DDBJ databases">
        <authorList>
            <person name="Kallberg Y."/>
            <person name="Tangrot J."/>
            <person name="Rosling A."/>
        </authorList>
    </citation>
    <scope>NUCLEOTIDE SEQUENCE</scope>
    <source>
        <strain evidence="1">BR232B</strain>
    </source>
</reference>
<evidence type="ECO:0000313" key="2">
    <source>
        <dbReference type="Proteomes" id="UP000789739"/>
    </source>
</evidence>
<dbReference type="OrthoDB" id="2435285at2759"/>